<evidence type="ECO:0000259" key="2">
    <source>
        <dbReference type="PROSITE" id="PS51371"/>
    </source>
</evidence>
<dbReference type="PROSITE" id="PS51371">
    <property type="entry name" value="CBS"/>
    <property type="match status" value="1"/>
</dbReference>
<dbReference type="Proteomes" id="UP000217289">
    <property type="component" value="Chromosome"/>
</dbReference>
<dbReference type="AlphaFoldDB" id="A0A250I9E4"/>
<dbReference type="EMBL" id="CP022163">
    <property type="protein sequence ID" value="ATB27586.1"/>
    <property type="molecule type" value="Genomic_DNA"/>
</dbReference>
<dbReference type="KEGG" id="mbd:MEBOL_001030"/>
<keyword evidence="1" id="KW-0129">CBS domain</keyword>
<dbReference type="OrthoDB" id="5521324at2"/>
<dbReference type="RefSeq" id="WP_095976372.1">
    <property type="nucleotide sequence ID" value="NZ_CP022163.1"/>
</dbReference>
<name>A0A250I9E4_9BACT</name>
<dbReference type="SUPFAM" id="SSF54631">
    <property type="entry name" value="CBS-domain pair"/>
    <property type="match status" value="1"/>
</dbReference>
<evidence type="ECO:0000313" key="3">
    <source>
        <dbReference type="EMBL" id="ATB27586.1"/>
    </source>
</evidence>
<proteinExistence type="predicted"/>
<dbReference type="Gene3D" id="3.10.580.10">
    <property type="entry name" value="CBS-domain"/>
    <property type="match status" value="1"/>
</dbReference>
<dbReference type="InterPro" id="IPR000644">
    <property type="entry name" value="CBS_dom"/>
</dbReference>
<reference evidence="3 4" key="1">
    <citation type="submission" date="2017-06" db="EMBL/GenBank/DDBJ databases">
        <authorList>
            <person name="Kim H.J."/>
            <person name="Triplett B.A."/>
        </authorList>
    </citation>
    <scope>NUCLEOTIDE SEQUENCE [LARGE SCALE GENOMIC DNA]</scope>
    <source>
        <strain evidence="3 4">DSM 14713</strain>
    </source>
</reference>
<accession>A0A250I9E4</accession>
<feature type="domain" description="CBS" evidence="2">
    <location>
        <begin position="10"/>
        <end position="69"/>
    </location>
</feature>
<keyword evidence="4" id="KW-1185">Reference proteome</keyword>
<sequence length="105" mass="12054">MDGREQEQQEVAQAVMLFAKDTIMAALRVMQEHGVRQLPVVDEERGEWLGEVTEEELRRLWKVAPLISMAEVLSGTPQPKPTGPEVREVAPLLNFYRVPPSHWRH</sequence>
<dbReference type="Pfam" id="PF00571">
    <property type="entry name" value="CBS"/>
    <property type="match status" value="1"/>
</dbReference>
<protein>
    <recommendedName>
        <fullName evidence="2">CBS domain-containing protein</fullName>
    </recommendedName>
</protein>
<evidence type="ECO:0000256" key="1">
    <source>
        <dbReference type="PROSITE-ProRule" id="PRU00703"/>
    </source>
</evidence>
<gene>
    <name evidence="3" type="ORF">MEBOL_001030</name>
</gene>
<dbReference type="InterPro" id="IPR046342">
    <property type="entry name" value="CBS_dom_sf"/>
</dbReference>
<evidence type="ECO:0000313" key="4">
    <source>
        <dbReference type="Proteomes" id="UP000217289"/>
    </source>
</evidence>
<organism evidence="3 4">
    <name type="scientific">Melittangium boletus DSM 14713</name>
    <dbReference type="NCBI Taxonomy" id="1294270"/>
    <lineage>
        <taxon>Bacteria</taxon>
        <taxon>Pseudomonadati</taxon>
        <taxon>Myxococcota</taxon>
        <taxon>Myxococcia</taxon>
        <taxon>Myxococcales</taxon>
        <taxon>Cystobacterineae</taxon>
        <taxon>Archangiaceae</taxon>
        <taxon>Melittangium</taxon>
    </lineage>
</organism>